<dbReference type="Gene3D" id="3.50.4.10">
    <property type="entry name" value="Hepatocyte Growth Factor"/>
    <property type="match status" value="1"/>
</dbReference>
<keyword evidence="1" id="KW-0732">Signal</keyword>
<evidence type="ECO:0000256" key="1">
    <source>
        <dbReference type="SAM" id="SignalP"/>
    </source>
</evidence>
<keyword evidence="4" id="KW-1185">Reference proteome</keyword>
<evidence type="ECO:0000313" key="3">
    <source>
        <dbReference type="EMBL" id="KAK7469635.1"/>
    </source>
</evidence>
<dbReference type="EMBL" id="JACVVK020000510">
    <property type="protein sequence ID" value="KAK7469635.1"/>
    <property type="molecule type" value="Genomic_DNA"/>
</dbReference>
<protein>
    <recommendedName>
        <fullName evidence="2">Apple domain-containing protein</fullName>
    </recommendedName>
</protein>
<dbReference type="InterPro" id="IPR003609">
    <property type="entry name" value="Pan_app"/>
</dbReference>
<dbReference type="Proteomes" id="UP001519460">
    <property type="component" value="Unassembled WGS sequence"/>
</dbReference>
<feature type="signal peptide" evidence="1">
    <location>
        <begin position="1"/>
        <end position="18"/>
    </location>
</feature>
<accession>A0ABD0JCA0</accession>
<sequence>MFAAVSFILFLGILSAEGGSTNGTYAKRYPKETNDVISTNGLVLTTQVMTKGECALQCLNTNSCVSFTFQEGETSPMTCRGYAAAVTSAEFFPSDSEPWLYILGAHNECFGGDYGSVYTKYTGSAIVGYNAETVPIVTVQQCFDICDQRDWECQTFDYELATETCHMRRLTRAGTSGLDVNNSQFDHYQKSCLWISTPIRYAQLIAG</sequence>
<proteinExistence type="predicted"/>
<name>A0ABD0JCA0_9CAEN</name>
<dbReference type="SUPFAM" id="SSF57414">
    <property type="entry name" value="Hairpin loop containing domain-like"/>
    <property type="match status" value="1"/>
</dbReference>
<evidence type="ECO:0000259" key="2">
    <source>
        <dbReference type="PROSITE" id="PS50948"/>
    </source>
</evidence>
<feature type="domain" description="Apple" evidence="2">
    <location>
        <begin position="109"/>
        <end position="192"/>
    </location>
</feature>
<organism evidence="3 4">
    <name type="scientific">Batillaria attramentaria</name>
    <dbReference type="NCBI Taxonomy" id="370345"/>
    <lineage>
        <taxon>Eukaryota</taxon>
        <taxon>Metazoa</taxon>
        <taxon>Spiralia</taxon>
        <taxon>Lophotrochozoa</taxon>
        <taxon>Mollusca</taxon>
        <taxon>Gastropoda</taxon>
        <taxon>Caenogastropoda</taxon>
        <taxon>Sorbeoconcha</taxon>
        <taxon>Cerithioidea</taxon>
        <taxon>Batillariidae</taxon>
        <taxon>Batillaria</taxon>
    </lineage>
</organism>
<dbReference type="AlphaFoldDB" id="A0ABD0JCA0"/>
<gene>
    <name evidence="3" type="ORF">BaRGS_00036364</name>
</gene>
<dbReference type="PROSITE" id="PS50948">
    <property type="entry name" value="PAN"/>
    <property type="match status" value="1"/>
</dbReference>
<comment type="caution">
    <text evidence="3">The sequence shown here is derived from an EMBL/GenBank/DDBJ whole genome shotgun (WGS) entry which is preliminary data.</text>
</comment>
<dbReference type="Pfam" id="PF00024">
    <property type="entry name" value="PAN_1"/>
    <property type="match status" value="2"/>
</dbReference>
<feature type="chain" id="PRO_5044806106" description="Apple domain-containing protein" evidence="1">
    <location>
        <begin position="19"/>
        <end position="207"/>
    </location>
</feature>
<reference evidence="3 4" key="1">
    <citation type="journal article" date="2023" name="Sci. Data">
        <title>Genome assembly of the Korean intertidal mud-creeper Batillaria attramentaria.</title>
        <authorList>
            <person name="Patra A.K."/>
            <person name="Ho P.T."/>
            <person name="Jun S."/>
            <person name="Lee S.J."/>
            <person name="Kim Y."/>
            <person name="Won Y.J."/>
        </authorList>
    </citation>
    <scope>NUCLEOTIDE SEQUENCE [LARGE SCALE GENOMIC DNA]</scope>
    <source>
        <strain evidence="3">Wonlab-2016</strain>
    </source>
</reference>
<evidence type="ECO:0000313" key="4">
    <source>
        <dbReference type="Proteomes" id="UP001519460"/>
    </source>
</evidence>